<dbReference type="Proteomes" id="UP000053558">
    <property type="component" value="Unassembled WGS sequence"/>
</dbReference>
<dbReference type="GO" id="GO:0005634">
    <property type="term" value="C:nucleus"/>
    <property type="evidence" value="ECO:0007669"/>
    <property type="project" value="TreeGrafter"/>
</dbReference>
<dbReference type="InterPro" id="IPR004046">
    <property type="entry name" value="GST_C"/>
</dbReference>
<dbReference type="SFLD" id="SFLDG00358">
    <property type="entry name" value="Main_(cytGST)"/>
    <property type="match status" value="1"/>
</dbReference>
<proteinExistence type="inferred from homology"/>
<dbReference type="SUPFAM" id="SSF52833">
    <property type="entry name" value="Thioredoxin-like"/>
    <property type="match status" value="1"/>
</dbReference>
<reference evidence="5" key="1">
    <citation type="journal article" date="2012" name="Science">
        <title>The Paleozoic origin of enzymatic lignin decomposition reconstructed from 31 fungal genomes.</title>
        <authorList>
            <person name="Floudas D."/>
            <person name="Binder M."/>
            <person name="Riley R."/>
            <person name="Barry K."/>
            <person name="Blanchette R.A."/>
            <person name="Henrissat B."/>
            <person name="Martinez A.T."/>
            <person name="Otillar R."/>
            <person name="Spatafora J.W."/>
            <person name="Yadav J.S."/>
            <person name="Aerts A."/>
            <person name="Benoit I."/>
            <person name="Boyd A."/>
            <person name="Carlson A."/>
            <person name="Copeland A."/>
            <person name="Coutinho P.M."/>
            <person name="de Vries R.P."/>
            <person name="Ferreira P."/>
            <person name="Findley K."/>
            <person name="Foster B."/>
            <person name="Gaskell J."/>
            <person name="Glotzer D."/>
            <person name="Gorecki P."/>
            <person name="Heitman J."/>
            <person name="Hesse C."/>
            <person name="Hori C."/>
            <person name="Igarashi K."/>
            <person name="Jurgens J.A."/>
            <person name="Kallen N."/>
            <person name="Kersten P."/>
            <person name="Kohler A."/>
            <person name="Kuees U."/>
            <person name="Kumar T.K.A."/>
            <person name="Kuo A."/>
            <person name="LaButti K."/>
            <person name="Larrondo L.F."/>
            <person name="Lindquist E."/>
            <person name="Ling A."/>
            <person name="Lombard V."/>
            <person name="Lucas S."/>
            <person name="Lundell T."/>
            <person name="Martin R."/>
            <person name="McLaughlin D.J."/>
            <person name="Morgenstern I."/>
            <person name="Morin E."/>
            <person name="Murat C."/>
            <person name="Nagy L.G."/>
            <person name="Nolan M."/>
            <person name="Ohm R.A."/>
            <person name="Patyshakuliyeva A."/>
            <person name="Rokas A."/>
            <person name="Ruiz-Duenas F.J."/>
            <person name="Sabat G."/>
            <person name="Salamov A."/>
            <person name="Samejima M."/>
            <person name="Schmutz J."/>
            <person name="Slot J.C."/>
            <person name="St John F."/>
            <person name="Stenlid J."/>
            <person name="Sun H."/>
            <person name="Sun S."/>
            <person name="Syed K."/>
            <person name="Tsang A."/>
            <person name="Wiebenga A."/>
            <person name="Young D."/>
            <person name="Pisabarro A."/>
            <person name="Eastwood D.C."/>
            <person name="Martin F."/>
            <person name="Cullen D."/>
            <person name="Grigoriev I.V."/>
            <person name="Hibbett D.S."/>
        </authorList>
    </citation>
    <scope>NUCLEOTIDE SEQUENCE [LARGE SCALE GENOMIC DNA]</scope>
    <source>
        <strain evidence="5">RWD-64-598 SS2</strain>
    </source>
</reference>
<evidence type="ECO:0000259" key="2">
    <source>
        <dbReference type="PROSITE" id="PS50404"/>
    </source>
</evidence>
<dbReference type="GeneID" id="19201965"/>
<evidence type="ECO:0000256" key="1">
    <source>
        <dbReference type="RuleBase" id="RU003494"/>
    </source>
</evidence>
<dbReference type="AlphaFoldDB" id="A0A5M3MNC7"/>
<sequence>MAPVGTLYGASFQRQTIVIKTAAAIAGLELNLAEIKLGETNKSPAYLAKFPQGKIPAFEDAEGFILTEGLAIVNYIVSLAPESGLQGQTKKEAAEVEQWTHFAEFELQVSSDFTWYLATGYFPGYNKDFHTILLDRQYSALDHLERHLTRHEYLVGGRLTLADIVLAGSIKDAVGITLGTAERARYPKTFAHFNKVISHPKIKQVFGEIEFVETPLQHKGSA</sequence>
<dbReference type="Gene3D" id="1.20.1050.10">
    <property type="match status" value="1"/>
</dbReference>
<keyword evidence="4" id="KW-0808">Transferase</keyword>
<dbReference type="OrthoDB" id="249703at2759"/>
<dbReference type="CDD" id="cd03044">
    <property type="entry name" value="GST_N_EF1Bgamma"/>
    <property type="match status" value="1"/>
</dbReference>
<name>A0A5M3MNC7_CONPW</name>
<dbReference type="RefSeq" id="XP_007769486.1">
    <property type="nucleotide sequence ID" value="XM_007771296.1"/>
</dbReference>
<dbReference type="SUPFAM" id="SSF47616">
    <property type="entry name" value="GST C-terminal domain-like"/>
    <property type="match status" value="1"/>
</dbReference>
<dbReference type="GO" id="GO:0016740">
    <property type="term" value="F:transferase activity"/>
    <property type="evidence" value="ECO:0007669"/>
    <property type="project" value="UniProtKB-KW"/>
</dbReference>
<dbReference type="EMBL" id="JH711579">
    <property type="protein sequence ID" value="EIW80557.1"/>
    <property type="molecule type" value="Genomic_DNA"/>
</dbReference>
<accession>A0A5M3MNC7</accession>
<evidence type="ECO:0000313" key="4">
    <source>
        <dbReference type="EMBL" id="EIW80557.1"/>
    </source>
</evidence>
<dbReference type="InterPro" id="IPR010987">
    <property type="entry name" value="Glutathione-S-Trfase_C-like"/>
</dbReference>
<dbReference type="InterPro" id="IPR050802">
    <property type="entry name" value="EF-GSTs"/>
</dbReference>
<protein>
    <submittedName>
        <fullName evidence="4">Glutathione S-transferase C-terminal-like protein</fullName>
    </submittedName>
</protein>
<dbReference type="InterPro" id="IPR004045">
    <property type="entry name" value="Glutathione_S-Trfase_N"/>
</dbReference>
<dbReference type="PANTHER" id="PTHR43986">
    <property type="entry name" value="ELONGATION FACTOR 1-GAMMA"/>
    <property type="match status" value="1"/>
</dbReference>
<dbReference type="InterPro" id="IPR036249">
    <property type="entry name" value="Thioredoxin-like_sf"/>
</dbReference>
<dbReference type="Gene3D" id="3.40.30.10">
    <property type="entry name" value="Glutaredoxin"/>
    <property type="match status" value="1"/>
</dbReference>
<dbReference type="FunFam" id="3.40.30.10:FF:000142">
    <property type="entry name" value="Elongation factor 1 gamma"/>
    <property type="match status" value="1"/>
</dbReference>
<dbReference type="SFLD" id="SFLDS00019">
    <property type="entry name" value="Glutathione_Transferase_(cytos"/>
    <property type="match status" value="1"/>
</dbReference>
<comment type="caution">
    <text evidence="4">The sequence shown here is derived from an EMBL/GenBank/DDBJ whole genome shotgun (WGS) entry which is preliminary data.</text>
</comment>
<feature type="domain" description="GST C-terminal" evidence="3">
    <location>
        <begin position="89"/>
        <end position="216"/>
    </location>
</feature>
<comment type="similarity">
    <text evidence="1">Belongs to the GST superfamily.</text>
</comment>
<gene>
    <name evidence="4" type="ORF">CONPUDRAFT_144603</name>
</gene>
<evidence type="ECO:0000259" key="3">
    <source>
        <dbReference type="PROSITE" id="PS50405"/>
    </source>
</evidence>
<dbReference type="PROSITE" id="PS50404">
    <property type="entry name" value="GST_NTER"/>
    <property type="match status" value="1"/>
</dbReference>
<evidence type="ECO:0000313" key="5">
    <source>
        <dbReference type="Proteomes" id="UP000053558"/>
    </source>
</evidence>
<dbReference type="InterPro" id="IPR040079">
    <property type="entry name" value="Glutathione_S-Trfase"/>
</dbReference>
<dbReference type="InterPro" id="IPR036282">
    <property type="entry name" value="Glutathione-S-Trfase_C_sf"/>
</dbReference>
<dbReference type="PROSITE" id="PS50405">
    <property type="entry name" value="GST_CTER"/>
    <property type="match status" value="1"/>
</dbReference>
<keyword evidence="5" id="KW-1185">Reference proteome</keyword>
<dbReference type="KEGG" id="cput:CONPUDRAFT_144603"/>
<feature type="domain" description="GST N-terminal" evidence="2">
    <location>
        <begin position="3"/>
        <end position="84"/>
    </location>
</feature>
<dbReference type="OMA" id="CLTIKQI"/>
<dbReference type="PANTHER" id="PTHR43986:SF1">
    <property type="entry name" value="ELONGATION FACTOR 1-GAMMA"/>
    <property type="match status" value="1"/>
</dbReference>
<dbReference type="GO" id="GO:0006414">
    <property type="term" value="P:translational elongation"/>
    <property type="evidence" value="ECO:0007669"/>
    <property type="project" value="TreeGrafter"/>
</dbReference>
<dbReference type="Pfam" id="PF02798">
    <property type="entry name" value="GST_N"/>
    <property type="match status" value="1"/>
</dbReference>
<dbReference type="GO" id="GO:0005737">
    <property type="term" value="C:cytoplasm"/>
    <property type="evidence" value="ECO:0007669"/>
    <property type="project" value="TreeGrafter"/>
</dbReference>
<dbReference type="Pfam" id="PF00043">
    <property type="entry name" value="GST_C"/>
    <property type="match status" value="1"/>
</dbReference>
<organism evidence="4 5">
    <name type="scientific">Coniophora puteana (strain RWD-64-598)</name>
    <name type="common">Brown rot fungus</name>
    <dbReference type="NCBI Taxonomy" id="741705"/>
    <lineage>
        <taxon>Eukaryota</taxon>
        <taxon>Fungi</taxon>
        <taxon>Dikarya</taxon>
        <taxon>Basidiomycota</taxon>
        <taxon>Agaricomycotina</taxon>
        <taxon>Agaricomycetes</taxon>
        <taxon>Agaricomycetidae</taxon>
        <taxon>Boletales</taxon>
        <taxon>Coniophorineae</taxon>
        <taxon>Coniophoraceae</taxon>
        <taxon>Coniophora</taxon>
    </lineage>
</organism>